<reference evidence="1" key="1">
    <citation type="submission" date="2022-07" db="EMBL/GenBank/DDBJ databases">
        <authorList>
            <person name="Trinca V."/>
            <person name="Uliana J.V.C."/>
            <person name="Torres T.T."/>
            <person name="Ward R.J."/>
            <person name="Monesi N."/>
        </authorList>
    </citation>
    <scope>NUCLEOTIDE SEQUENCE</scope>
    <source>
        <strain evidence="1">HSMRA1968</strain>
        <tissue evidence="1">Whole embryos</tissue>
    </source>
</reference>
<keyword evidence="2" id="KW-1185">Reference proteome</keyword>
<sequence>MLNWFFGEGYGVEPAFNLPYDDVTCMWHHIPYGGINMIGAVENLMHTTPFGVTRPSQSHPNQMCLCETCVFDSRNSAKQLKTSTILNPSIGLGVGEIKTFFKQGLTQLIACWELDAPLSVNNESRSESGPSSESY</sequence>
<organism evidence="1 2">
    <name type="scientific">Pseudolycoriella hygida</name>
    <dbReference type="NCBI Taxonomy" id="35572"/>
    <lineage>
        <taxon>Eukaryota</taxon>
        <taxon>Metazoa</taxon>
        <taxon>Ecdysozoa</taxon>
        <taxon>Arthropoda</taxon>
        <taxon>Hexapoda</taxon>
        <taxon>Insecta</taxon>
        <taxon>Pterygota</taxon>
        <taxon>Neoptera</taxon>
        <taxon>Endopterygota</taxon>
        <taxon>Diptera</taxon>
        <taxon>Nematocera</taxon>
        <taxon>Sciaroidea</taxon>
        <taxon>Sciaridae</taxon>
        <taxon>Pseudolycoriella</taxon>
    </lineage>
</organism>
<evidence type="ECO:0000313" key="2">
    <source>
        <dbReference type="Proteomes" id="UP001151699"/>
    </source>
</evidence>
<comment type="caution">
    <text evidence="1">The sequence shown here is derived from an EMBL/GenBank/DDBJ whole genome shotgun (WGS) entry which is preliminary data.</text>
</comment>
<accession>A0A9Q0MTQ1</accession>
<gene>
    <name evidence="1" type="ORF">Bhyg_10305</name>
</gene>
<dbReference type="EMBL" id="WJQU01000003">
    <property type="protein sequence ID" value="KAJ6637574.1"/>
    <property type="molecule type" value="Genomic_DNA"/>
</dbReference>
<dbReference type="Proteomes" id="UP001151699">
    <property type="component" value="Chromosome X"/>
</dbReference>
<name>A0A9Q0MTQ1_9DIPT</name>
<evidence type="ECO:0000313" key="1">
    <source>
        <dbReference type="EMBL" id="KAJ6637574.1"/>
    </source>
</evidence>
<dbReference type="AlphaFoldDB" id="A0A9Q0MTQ1"/>
<proteinExistence type="predicted"/>
<protein>
    <submittedName>
        <fullName evidence="1">Uncharacterized protein</fullName>
    </submittedName>
</protein>